<dbReference type="RefSeq" id="WP_221005351.1">
    <property type="nucleotide sequence ID" value="NZ_CP081150.1"/>
</dbReference>
<sequence>MKIWFFYLSLLMANLSHAGEFRLAAAASLQPTISALSKDFSQKTGHSFQTSFGASGKLFAQINHGAPFDVFMSADLKYPQELIKTGAAIAPVVHYANGALVLWTAQSSIPKDWAAWLKSNAVQKIAIAQPDSAPYGREAMRILSRQNLLPTLQSKLVFGESIAQTSQFISTGAAQAGFSAKSIVANPDQKQNGAWLEIPQAMHQPIAQGAVLSTRGKDNPAAKAFMTYLQSPVAQAILNRYGFLAPTP</sequence>
<evidence type="ECO:0000313" key="5">
    <source>
        <dbReference type="EMBL" id="QZA76954.1"/>
    </source>
</evidence>
<protein>
    <submittedName>
        <fullName evidence="5">Molybdate ABC transporter substrate-binding protein</fullName>
    </submittedName>
</protein>
<dbReference type="PIRSF" id="PIRSF004846">
    <property type="entry name" value="ModA"/>
    <property type="match status" value="1"/>
</dbReference>
<proteinExistence type="inferred from homology"/>
<evidence type="ECO:0000256" key="4">
    <source>
        <dbReference type="SAM" id="SignalP"/>
    </source>
</evidence>
<organism evidence="5 6">
    <name type="scientific">Deefgea tanakiae</name>
    <dbReference type="NCBI Taxonomy" id="2865840"/>
    <lineage>
        <taxon>Bacteria</taxon>
        <taxon>Pseudomonadati</taxon>
        <taxon>Pseudomonadota</taxon>
        <taxon>Betaproteobacteria</taxon>
        <taxon>Neisseriales</taxon>
        <taxon>Chitinibacteraceae</taxon>
        <taxon>Deefgea</taxon>
    </lineage>
</organism>
<dbReference type="InterPro" id="IPR050682">
    <property type="entry name" value="ModA/WtpA"/>
</dbReference>
<dbReference type="EMBL" id="CP081150">
    <property type="protein sequence ID" value="QZA76954.1"/>
    <property type="molecule type" value="Genomic_DNA"/>
</dbReference>
<dbReference type="SUPFAM" id="SSF53850">
    <property type="entry name" value="Periplasmic binding protein-like II"/>
    <property type="match status" value="1"/>
</dbReference>
<keyword evidence="3 4" id="KW-0732">Signal</keyword>
<dbReference type="InterPro" id="IPR044084">
    <property type="entry name" value="AvModA-like_subst-bd"/>
</dbReference>
<evidence type="ECO:0000256" key="2">
    <source>
        <dbReference type="ARBA" id="ARBA00022723"/>
    </source>
</evidence>
<dbReference type="Proteomes" id="UP000825679">
    <property type="component" value="Chromosome"/>
</dbReference>
<evidence type="ECO:0000256" key="3">
    <source>
        <dbReference type="ARBA" id="ARBA00022729"/>
    </source>
</evidence>
<accession>A0ABX8Z7S4</accession>
<name>A0ABX8Z7S4_9NEIS</name>
<keyword evidence="6" id="KW-1185">Reference proteome</keyword>
<feature type="signal peptide" evidence="4">
    <location>
        <begin position="1"/>
        <end position="18"/>
    </location>
</feature>
<reference evidence="5 6" key="1">
    <citation type="submission" date="2021-08" db="EMBL/GenBank/DDBJ databases">
        <title>complete genome sequencing of Deefgea sp. D25.</title>
        <authorList>
            <person name="Bae J.-W."/>
            <person name="Gim D.-H."/>
        </authorList>
    </citation>
    <scope>NUCLEOTIDE SEQUENCE [LARGE SCALE GENOMIC DNA]</scope>
    <source>
        <strain evidence="5 6">D25</strain>
    </source>
</reference>
<evidence type="ECO:0000256" key="1">
    <source>
        <dbReference type="ARBA" id="ARBA00009175"/>
    </source>
</evidence>
<dbReference type="InterPro" id="IPR005950">
    <property type="entry name" value="ModA"/>
</dbReference>
<dbReference type="PANTHER" id="PTHR30632">
    <property type="entry name" value="MOLYBDATE-BINDING PERIPLASMIC PROTEIN"/>
    <property type="match status" value="1"/>
</dbReference>
<feature type="chain" id="PRO_5046170298" evidence="4">
    <location>
        <begin position="19"/>
        <end position="248"/>
    </location>
</feature>
<dbReference type="Gene3D" id="3.40.190.10">
    <property type="entry name" value="Periplasmic binding protein-like II"/>
    <property type="match status" value="2"/>
</dbReference>
<dbReference type="Pfam" id="PF13531">
    <property type="entry name" value="SBP_bac_11"/>
    <property type="match status" value="1"/>
</dbReference>
<gene>
    <name evidence="5" type="primary">modA</name>
    <name evidence="5" type="ORF">K4H28_11630</name>
</gene>
<dbReference type="CDD" id="cd13539">
    <property type="entry name" value="PBP2_AvModA"/>
    <property type="match status" value="1"/>
</dbReference>
<comment type="similarity">
    <text evidence="1">Belongs to the bacterial solute-binding protein ModA family.</text>
</comment>
<dbReference type="NCBIfam" id="TIGR01256">
    <property type="entry name" value="modA"/>
    <property type="match status" value="1"/>
</dbReference>
<dbReference type="PANTHER" id="PTHR30632:SF14">
    <property type="entry name" value="TUNGSTATE_MOLYBDATE_CHROMATE-BINDING PROTEIN MODA"/>
    <property type="match status" value="1"/>
</dbReference>
<keyword evidence="2" id="KW-0479">Metal-binding</keyword>
<evidence type="ECO:0000313" key="6">
    <source>
        <dbReference type="Proteomes" id="UP000825679"/>
    </source>
</evidence>